<proteinExistence type="inferred from homology"/>
<dbReference type="GO" id="GO:0016301">
    <property type="term" value="F:kinase activity"/>
    <property type="evidence" value="ECO:0007669"/>
    <property type="project" value="UniProtKB-KW"/>
</dbReference>
<dbReference type="PANTHER" id="PTHR48060:SF24">
    <property type="entry name" value="NON-SPECIFIC SERINE_THREONINE PROTEIN KINASE"/>
    <property type="match status" value="1"/>
</dbReference>
<keyword evidence="3" id="KW-0134">Cell wall</keyword>
<evidence type="ECO:0000256" key="2">
    <source>
        <dbReference type="ARBA" id="ARBA00004370"/>
    </source>
</evidence>
<evidence type="ECO:0000313" key="9">
    <source>
        <dbReference type="EMBL" id="KAK7819825.1"/>
    </source>
</evidence>
<keyword evidence="7" id="KW-0472">Membrane</keyword>
<keyword evidence="4" id="KW-0433">Leucine-rich repeat</keyword>
<dbReference type="InterPro" id="IPR032675">
    <property type="entry name" value="LRR_dom_sf"/>
</dbReference>
<dbReference type="FunFam" id="3.80.10.10:FF:000400">
    <property type="entry name" value="Nuclear pore complex protein NUP107"/>
    <property type="match status" value="1"/>
</dbReference>
<dbReference type="GO" id="GO:0016020">
    <property type="term" value="C:membrane"/>
    <property type="evidence" value="ECO:0007669"/>
    <property type="project" value="UniProtKB-SubCell"/>
</dbReference>
<dbReference type="Gene3D" id="3.80.10.10">
    <property type="entry name" value="Ribonuclease Inhibitor"/>
    <property type="match status" value="1"/>
</dbReference>
<dbReference type="InterPro" id="IPR053211">
    <property type="entry name" value="DNA_repair-toleration"/>
</dbReference>
<dbReference type="InterPro" id="IPR001611">
    <property type="entry name" value="Leu-rich_rpt"/>
</dbReference>
<organism evidence="9 10">
    <name type="scientific">Quercus suber</name>
    <name type="common">Cork oak</name>
    <dbReference type="NCBI Taxonomy" id="58331"/>
    <lineage>
        <taxon>Eukaryota</taxon>
        <taxon>Viridiplantae</taxon>
        <taxon>Streptophyta</taxon>
        <taxon>Embryophyta</taxon>
        <taxon>Tracheophyta</taxon>
        <taxon>Spermatophyta</taxon>
        <taxon>Magnoliopsida</taxon>
        <taxon>eudicotyledons</taxon>
        <taxon>Gunneridae</taxon>
        <taxon>Pentapetalae</taxon>
        <taxon>rosids</taxon>
        <taxon>fabids</taxon>
        <taxon>Fagales</taxon>
        <taxon>Fagaceae</taxon>
        <taxon>Quercus</taxon>
    </lineage>
</organism>
<keyword evidence="6" id="KW-0677">Repeat</keyword>
<gene>
    <name evidence="9" type="ORF">CFP56_039551</name>
</gene>
<evidence type="ECO:0000256" key="8">
    <source>
        <dbReference type="ARBA" id="ARBA00038043"/>
    </source>
</evidence>
<dbReference type="PANTHER" id="PTHR48060">
    <property type="entry name" value="DNA DAMAGE-REPAIR/TOLERATION PROTEIN DRT100"/>
    <property type="match status" value="1"/>
</dbReference>
<evidence type="ECO:0000256" key="1">
    <source>
        <dbReference type="ARBA" id="ARBA00004191"/>
    </source>
</evidence>
<keyword evidence="3" id="KW-0964">Secreted</keyword>
<evidence type="ECO:0000256" key="5">
    <source>
        <dbReference type="ARBA" id="ARBA00022729"/>
    </source>
</evidence>
<dbReference type="Proteomes" id="UP000237347">
    <property type="component" value="Unassembled WGS sequence"/>
</dbReference>
<evidence type="ECO:0000256" key="3">
    <source>
        <dbReference type="ARBA" id="ARBA00022512"/>
    </source>
</evidence>
<keyword evidence="10" id="KW-1185">Reference proteome</keyword>
<evidence type="ECO:0000256" key="6">
    <source>
        <dbReference type="ARBA" id="ARBA00022737"/>
    </source>
</evidence>
<dbReference type="EMBL" id="PKMF04000764">
    <property type="protein sequence ID" value="KAK7819825.1"/>
    <property type="molecule type" value="Genomic_DNA"/>
</dbReference>
<sequence>MKKAWETFHVGSSFLFLDWENDSLSTSKQSKNALLNWKASLQNEILSLLPSWTLHPNNATNSFNDQNTISIPCSWFGISCSHAGGVIKLNLTNSGLKGTLHEFYFSCLPNLAYVDLSMNELYGIVPIEITYLSKQIYLTLSFNNNLAYVYRFDNQLSSSIPPEFRKLPKLVELDINNNSLTGPIPSSIGNLEKLTLLHICNNQLVRTYVFHLLGTYVTILCNWLIL</sequence>
<comment type="similarity">
    <text evidence="8">Belongs to the polygalacturonase-inhibiting protein family.</text>
</comment>
<evidence type="ECO:0000313" key="10">
    <source>
        <dbReference type="Proteomes" id="UP000237347"/>
    </source>
</evidence>
<name>A0AAW0IZF3_QUESU</name>
<dbReference type="AlphaFoldDB" id="A0AAW0IZF3"/>
<protein>
    <submittedName>
        <fullName evidence="9">Leucine-rich repeat receptor-like protein kinase</fullName>
    </submittedName>
</protein>
<dbReference type="SUPFAM" id="SSF52058">
    <property type="entry name" value="L domain-like"/>
    <property type="match status" value="1"/>
</dbReference>
<comment type="subcellular location">
    <subcellularLocation>
        <location evidence="2">Membrane</location>
    </subcellularLocation>
    <subcellularLocation>
        <location evidence="1">Secreted</location>
        <location evidence="1">Cell wall</location>
    </subcellularLocation>
</comment>
<evidence type="ECO:0000256" key="7">
    <source>
        <dbReference type="ARBA" id="ARBA00023136"/>
    </source>
</evidence>
<keyword evidence="5" id="KW-0732">Signal</keyword>
<accession>A0AAW0IZF3</accession>
<comment type="caution">
    <text evidence="9">The sequence shown here is derived from an EMBL/GenBank/DDBJ whole genome shotgun (WGS) entry which is preliminary data.</text>
</comment>
<evidence type="ECO:0000256" key="4">
    <source>
        <dbReference type="ARBA" id="ARBA00022614"/>
    </source>
</evidence>
<dbReference type="Pfam" id="PF00560">
    <property type="entry name" value="LRR_1"/>
    <property type="match status" value="1"/>
</dbReference>
<reference evidence="9 10" key="1">
    <citation type="journal article" date="2018" name="Sci. Data">
        <title>The draft genome sequence of cork oak.</title>
        <authorList>
            <person name="Ramos A.M."/>
            <person name="Usie A."/>
            <person name="Barbosa P."/>
            <person name="Barros P.M."/>
            <person name="Capote T."/>
            <person name="Chaves I."/>
            <person name="Simoes F."/>
            <person name="Abreu I."/>
            <person name="Carrasquinho I."/>
            <person name="Faro C."/>
            <person name="Guimaraes J.B."/>
            <person name="Mendonca D."/>
            <person name="Nobrega F."/>
            <person name="Rodrigues L."/>
            <person name="Saibo N.J.M."/>
            <person name="Varela M.C."/>
            <person name="Egas C."/>
            <person name="Matos J."/>
            <person name="Miguel C.M."/>
            <person name="Oliveira M.M."/>
            <person name="Ricardo C.P."/>
            <person name="Goncalves S."/>
        </authorList>
    </citation>
    <scope>NUCLEOTIDE SEQUENCE [LARGE SCALE GENOMIC DNA]</scope>
    <source>
        <strain evidence="10">cv. HL8</strain>
    </source>
</reference>